<evidence type="ECO:0000256" key="2">
    <source>
        <dbReference type="ARBA" id="ARBA00022980"/>
    </source>
</evidence>
<comment type="similarity">
    <text evidence="1 6">Belongs to the universal ribosomal protein uS9 family.</text>
</comment>
<evidence type="ECO:0000313" key="8">
    <source>
        <dbReference type="Proteomes" id="UP001485043"/>
    </source>
</evidence>
<organism evidence="7 8">
    <name type="scientific">Apatococcus fuscideae</name>
    <dbReference type="NCBI Taxonomy" id="2026836"/>
    <lineage>
        <taxon>Eukaryota</taxon>
        <taxon>Viridiplantae</taxon>
        <taxon>Chlorophyta</taxon>
        <taxon>core chlorophytes</taxon>
        <taxon>Trebouxiophyceae</taxon>
        <taxon>Chlorellales</taxon>
        <taxon>Chlorellaceae</taxon>
        <taxon>Apatococcus</taxon>
    </lineage>
</organism>
<dbReference type="InterPro" id="IPR014721">
    <property type="entry name" value="Ribsml_uS5_D2-typ_fold_subgr"/>
</dbReference>
<evidence type="ECO:0000313" key="7">
    <source>
        <dbReference type="EMBL" id="KAK9850281.1"/>
    </source>
</evidence>
<dbReference type="GO" id="GO:0003723">
    <property type="term" value="F:RNA binding"/>
    <property type="evidence" value="ECO:0007669"/>
    <property type="project" value="TreeGrafter"/>
</dbReference>
<dbReference type="FunFam" id="3.30.230.10:FF:000001">
    <property type="entry name" value="30S ribosomal protein S9"/>
    <property type="match status" value="1"/>
</dbReference>
<evidence type="ECO:0000256" key="5">
    <source>
        <dbReference type="ARBA" id="ARBA00035437"/>
    </source>
</evidence>
<dbReference type="GO" id="GO:0003735">
    <property type="term" value="F:structural constituent of ribosome"/>
    <property type="evidence" value="ECO:0007669"/>
    <property type="project" value="InterPro"/>
</dbReference>
<dbReference type="PANTHER" id="PTHR21569:SF1">
    <property type="entry name" value="SMALL RIBOSOMAL SUBUNIT PROTEIN US9M"/>
    <property type="match status" value="1"/>
</dbReference>
<dbReference type="PANTHER" id="PTHR21569">
    <property type="entry name" value="RIBOSOMAL PROTEIN S9"/>
    <property type="match status" value="1"/>
</dbReference>
<evidence type="ECO:0000256" key="1">
    <source>
        <dbReference type="ARBA" id="ARBA00005251"/>
    </source>
</evidence>
<dbReference type="InterPro" id="IPR023035">
    <property type="entry name" value="Ribosomal_uS9_bac/plastid"/>
</dbReference>
<dbReference type="InterPro" id="IPR020568">
    <property type="entry name" value="Ribosomal_Su5_D2-typ_SF"/>
</dbReference>
<dbReference type="GO" id="GO:0006412">
    <property type="term" value="P:translation"/>
    <property type="evidence" value="ECO:0007669"/>
    <property type="project" value="InterPro"/>
</dbReference>
<dbReference type="PROSITE" id="PS00360">
    <property type="entry name" value="RIBOSOMAL_S9"/>
    <property type="match status" value="1"/>
</dbReference>
<dbReference type="EMBL" id="JALJOV010001294">
    <property type="protein sequence ID" value="KAK9850281.1"/>
    <property type="molecule type" value="Genomic_DNA"/>
</dbReference>
<keyword evidence="8" id="KW-1185">Reference proteome</keyword>
<dbReference type="Proteomes" id="UP001485043">
    <property type="component" value="Unassembled WGS sequence"/>
</dbReference>
<evidence type="ECO:0000256" key="3">
    <source>
        <dbReference type="ARBA" id="ARBA00023274"/>
    </source>
</evidence>
<name>A0AAW1SNI4_9CHLO</name>
<comment type="caution">
    <text evidence="7">The sequence shown here is derived from an EMBL/GenBank/DDBJ whole genome shotgun (WGS) entry which is preliminary data.</text>
</comment>
<proteinExistence type="inferred from homology"/>
<gene>
    <name evidence="7" type="ORF">WJX84_002719</name>
</gene>
<dbReference type="SUPFAM" id="SSF54211">
    <property type="entry name" value="Ribosomal protein S5 domain 2-like"/>
    <property type="match status" value="1"/>
</dbReference>
<protein>
    <recommendedName>
        <fullName evidence="4">Small ribosomal subunit protein uS9c</fullName>
    </recommendedName>
    <alternativeName>
        <fullName evidence="5">30S ribosomal protein S9, chloroplastic</fullName>
    </alternativeName>
</protein>
<evidence type="ECO:0000256" key="4">
    <source>
        <dbReference type="ARBA" id="ARBA00035152"/>
    </source>
</evidence>
<reference evidence="7 8" key="1">
    <citation type="journal article" date="2024" name="Nat. Commun.">
        <title>Phylogenomics reveals the evolutionary origins of lichenization in chlorophyte algae.</title>
        <authorList>
            <person name="Puginier C."/>
            <person name="Libourel C."/>
            <person name="Otte J."/>
            <person name="Skaloud P."/>
            <person name="Haon M."/>
            <person name="Grisel S."/>
            <person name="Petersen M."/>
            <person name="Berrin J.G."/>
            <person name="Delaux P.M."/>
            <person name="Dal Grande F."/>
            <person name="Keller J."/>
        </authorList>
    </citation>
    <scope>NUCLEOTIDE SEQUENCE [LARGE SCALE GENOMIC DNA]</scope>
    <source>
        <strain evidence="7 8">SAG 2523</strain>
    </source>
</reference>
<evidence type="ECO:0000256" key="6">
    <source>
        <dbReference type="RuleBase" id="RU003815"/>
    </source>
</evidence>
<dbReference type="NCBIfam" id="NF001099">
    <property type="entry name" value="PRK00132.1"/>
    <property type="match status" value="1"/>
</dbReference>
<dbReference type="AlphaFoldDB" id="A0AAW1SNI4"/>
<sequence length="201" mass="22309">MAAPTHSPHLSKCLRRVQTTMQRRRGERESRHCRRILPGNAVQVIDDLGRSYATGKRKTSVARVWLKPGTGIISVNSKGFDAHFPTIERRQDVLAPFAVTGTYGSYDVKATVRGGGTTGQAQALRHGIGKALQLYDPSLRPPLKTAGYLMRDARVVERKKPGRAKARRSLPGVLQACCPLHRKPAVRLFQTTLKLKLFSNF</sequence>
<dbReference type="InterPro" id="IPR020574">
    <property type="entry name" value="Ribosomal_uS9_CS"/>
</dbReference>
<dbReference type="GO" id="GO:0022627">
    <property type="term" value="C:cytosolic small ribosomal subunit"/>
    <property type="evidence" value="ECO:0007669"/>
    <property type="project" value="TreeGrafter"/>
</dbReference>
<keyword evidence="3 6" id="KW-0687">Ribonucleoprotein</keyword>
<keyword evidence="2 6" id="KW-0689">Ribosomal protein</keyword>
<dbReference type="Gene3D" id="3.30.230.10">
    <property type="match status" value="1"/>
</dbReference>
<dbReference type="InterPro" id="IPR000754">
    <property type="entry name" value="Ribosomal_uS9"/>
</dbReference>
<dbReference type="Pfam" id="PF00380">
    <property type="entry name" value="Ribosomal_S9"/>
    <property type="match status" value="1"/>
</dbReference>
<accession>A0AAW1SNI4</accession>